<evidence type="ECO:0000313" key="2">
    <source>
        <dbReference type="EMBL" id="NRS92594.1"/>
    </source>
</evidence>
<protein>
    <recommendedName>
        <fullName evidence="4">Histidine kinase/DNA gyrase B/HSP90-like ATPase</fullName>
    </recommendedName>
</protein>
<dbReference type="RefSeq" id="WP_173779186.1">
    <property type="nucleotide sequence ID" value="NZ_JABSNO010000010.1"/>
</dbReference>
<evidence type="ECO:0000256" key="1">
    <source>
        <dbReference type="SAM" id="Coils"/>
    </source>
</evidence>
<keyword evidence="1" id="KW-0175">Coiled coil</keyword>
<dbReference type="InterPro" id="IPR036890">
    <property type="entry name" value="HATPase_C_sf"/>
</dbReference>
<evidence type="ECO:0008006" key="4">
    <source>
        <dbReference type="Google" id="ProtNLM"/>
    </source>
</evidence>
<feature type="coiled-coil region" evidence="1">
    <location>
        <begin position="428"/>
        <end position="466"/>
    </location>
</feature>
<dbReference type="EMBL" id="JABSNO010000010">
    <property type="protein sequence ID" value="NRS92594.1"/>
    <property type="molecule type" value="Genomic_DNA"/>
</dbReference>
<reference evidence="2" key="1">
    <citation type="submission" date="2020-05" db="EMBL/GenBank/DDBJ databases">
        <title>Genomic Encyclopedia of Type Strains, Phase IV (KMG-V): Genome sequencing to study the core and pangenomes of soil and plant-associated prokaryotes.</title>
        <authorList>
            <person name="Whitman W."/>
        </authorList>
    </citation>
    <scope>NUCLEOTIDE SEQUENCE</scope>
    <source>
        <strain evidence="2">16F</strain>
    </source>
</reference>
<dbReference type="Proteomes" id="UP000610746">
    <property type="component" value="Unassembled WGS sequence"/>
</dbReference>
<name>A0A8J8GAG0_9FLAO</name>
<sequence>MTKNVPTFITAKDLSFSGILHDIKKSPTSLSPIFEAFTNALESLKTKKKNDNKFGNGKIVLTIFADELTDSNSEFRALEIFDNGIGFNDLEFKRFNTFKDNSKGFKNLGSGRIQFVHFFERTIVESVFRQGDEYFEREFLVSKSKSFLNNNAIVKQNFSRITNKKETYTRVTFTSLLEQSQKYNSLNDDSLKEELIKRYLHYFCFNSNEIPEITIHFYIDNVIKSTSTITKYDIPKYDKKQNFVVNYSKASDDARTIEKSDKTESFLITTFKVQKKLLDVNDLKLISKGEVVEDTKINLTGISKNDNINGNKYLVLISGNYIDEKDTDIRGELDIPSKNSNKVFNAFSTEIIFLEDIEINANAKLKILYPEIEQIIVKHEKELELLKEMFLIEEDENVDISFNDDDKKILEKFYVAQANKEARIDASIKESIDRLEHLDTTSKDYEDELEKEINKLVKILPEQNKRTLSHYVARRKLVLELFSKIIDKKLKIQNDGSREKDEALIHNLLFTQKSTNSYGSDLWILNEEFIYFKGNSEFLLRNLELNNKKVFRTEFKEEEEKYLNSLGKNRLDQRPDVLLFPEEGKCIIIEFKAPKVNASDHLTQINKYASLIRNYTAKEFEIKMFYGYLIGEGIEQRDVQGNVSTFEHSQNFDYLYSPSQKVIGFDGNENGSIYTEVLKYSSLLARAELRNKIFIEKLGLKI</sequence>
<comment type="caution">
    <text evidence="2">The sequence shown here is derived from an EMBL/GenBank/DDBJ whole genome shotgun (WGS) entry which is preliminary data.</text>
</comment>
<dbReference type="AlphaFoldDB" id="A0A8J8GAG0"/>
<gene>
    <name evidence="2" type="ORF">HNQ03_001671</name>
</gene>
<organism evidence="2 3">
    <name type="scientific">Frigoriflavimonas asaccharolytica</name>
    <dbReference type="NCBI Taxonomy" id="2735899"/>
    <lineage>
        <taxon>Bacteria</taxon>
        <taxon>Pseudomonadati</taxon>
        <taxon>Bacteroidota</taxon>
        <taxon>Flavobacteriia</taxon>
        <taxon>Flavobacteriales</taxon>
        <taxon>Weeksellaceae</taxon>
        <taxon>Frigoriflavimonas</taxon>
    </lineage>
</organism>
<evidence type="ECO:0000313" key="3">
    <source>
        <dbReference type="Proteomes" id="UP000610746"/>
    </source>
</evidence>
<accession>A0A8J8GAG0</accession>
<dbReference type="SUPFAM" id="SSF55874">
    <property type="entry name" value="ATPase domain of HSP90 chaperone/DNA topoisomerase II/histidine kinase"/>
    <property type="match status" value="1"/>
</dbReference>
<proteinExistence type="predicted"/>
<keyword evidence="3" id="KW-1185">Reference proteome</keyword>